<dbReference type="Pfam" id="PF13715">
    <property type="entry name" value="CarbopepD_reg_2"/>
    <property type="match status" value="1"/>
</dbReference>
<dbReference type="SUPFAM" id="SSF49464">
    <property type="entry name" value="Carboxypeptidase regulatory domain-like"/>
    <property type="match status" value="1"/>
</dbReference>
<reference evidence="2 3" key="1">
    <citation type="submission" date="2018-05" db="EMBL/GenBank/DDBJ databases">
        <title>Rhodohalobacter halophilus gen. nov., sp. nov., a moderately halophilic member of the family Balneolaceae.</title>
        <authorList>
            <person name="Liu Z.-W."/>
        </authorList>
    </citation>
    <scope>NUCLEOTIDE SEQUENCE [LARGE SCALE GENOMIC DNA]</scope>
    <source>
        <strain evidence="2 3">8A47</strain>
    </source>
</reference>
<feature type="signal peptide" evidence="1">
    <location>
        <begin position="1"/>
        <end position="22"/>
    </location>
</feature>
<dbReference type="InterPro" id="IPR008969">
    <property type="entry name" value="CarboxyPept-like_regulatory"/>
</dbReference>
<protein>
    <recommendedName>
        <fullName evidence="4">CarboxypepD_reg-like domain-containing protein</fullName>
    </recommendedName>
</protein>
<proteinExistence type="predicted"/>
<evidence type="ECO:0000256" key="1">
    <source>
        <dbReference type="SAM" id="SignalP"/>
    </source>
</evidence>
<keyword evidence="1" id="KW-0732">Signal</keyword>
<organism evidence="2 3">
    <name type="scientific">Rhodohalobacter mucosus</name>
    <dbReference type="NCBI Taxonomy" id="2079485"/>
    <lineage>
        <taxon>Bacteria</taxon>
        <taxon>Pseudomonadati</taxon>
        <taxon>Balneolota</taxon>
        <taxon>Balneolia</taxon>
        <taxon>Balneolales</taxon>
        <taxon>Balneolaceae</taxon>
        <taxon>Rhodohalobacter</taxon>
    </lineage>
</organism>
<dbReference type="Proteomes" id="UP000245533">
    <property type="component" value="Unassembled WGS sequence"/>
</dbReference>
<accession>A0A316TW20</accession>
<dbReference type="AlphaFoldDB" id="A0A316TW20"/>
<evidence type="ECO:0000313" key="2">
    <source>
        <dbReference type="EMBL" id="PWN06724.1"/>
    </source>
</evidence>
<name>A0A316TW20_9BACT</name>
<sequence>MFNNRTGTMIKSFLLFSVLAFATVTQAIFAQSSLEGTTLNAESGEPLPYVNIGIPARGTGTVSDGSGRFSLTYAADTDSVIFSAIGFETAILTAIELLKTPEIRLTPAVYEMEDVVVTGTLSENSDIYGHRLRRQGDNIGFGSTQLGTQIGARIEIRRPVQIQSAHFMVNRAGADSMLFRVNVYSLNEGLNGQNLLPENVIVEAPSEPGVMSVDLEPYDIIVNDDVLLSLEWIEAVNVPDDELQNISFRAARTGRNPNMLLKSTSHAPFRSYDDLVPYRLGFYLTGSRFRESD</sequence>
<evidence type="ECO:0000313" key="3">
    <source>
        <dbReference type="Proteomes" id="UP000245533"/>
    </source>
</evidence>
<comment type="caution">
    <text evidence="2">The sequence shown here is derived from an EMBL/GenBank/DDBJ whole genome shotgun (WGS) entry which is preliminary data.</text>
</comment>
<evidence type="ECO:0008006" key="4">
    <source>
        <dbReference type="Google" id="ProtNLM"/>
    </source>
</evidence>
<dbReference type="EMBL" id="QGGB01000006">
    <property type="protein sequence ID" value="PWN06724.1"/>
    <property type="molecule type" value="Genomic_DNA"/>
</dbReference>
<keyword evidence="3" id="KW-1185">Reference proteome</keyword>
<gene>
    <name evidence="2" type="ORF">DDZ15_09420</name>
</gene>
<feature type="chain" id="PRO_5016462221" description="CarboxypepD_reg-like domain-containing protein" evidence="1">
    <location>
        <begin position="23"/>
        <end position="293"/>
    </location>
</feature>